<gene>
    <name evidence="2" type="ORF">CCAN12_600012</name>
</gene>
<name>A0A0B7HBD3_9FLAO</name>
<reference evidence="2 3" key="1">
    <citation type="submission" date="2015-01" db="EMBL/GenBank/DDBJ databases">
        <authorList>
            <person name="Xiang T."/>
            <person name="Song Y."/>
            <person name="Huang L."/>
            <person name="Wang B."/>
            <person name="Wu P."/>
        </authorList>
    </citation>
    <scope>NUCLEOTIDE SEQUENCE [LARGE SCALE GENOMIC DNA]</scope>
    <source>
        <strain evidence="2 3">Cc12</strain>
    </source>
</reference>
<feature type="transmembrane region" description="Helical" evidence="1">
    <location>
        <begin position="29"/>
        <end position="50"/>
    </location>
</feature>
<dbReference type="PROSITE" id="PS51257">
    <property type="entry name" value="PROKAR_LIPOPROTEIN"/>
    <property type="match status" value="1"/>
</dbReference>
<evidence type="ECO:0000256" key="1">
    <source>
        <dbReference type="SAM" id="Phobius"/>
    </source>
</evidence>
<organism evidence="2 3">
    <name type="scientific">Capnocytophaga canimorsus</name>
    <dbReference type="NCBI Taxonomy" id="28188"/>
    <lineage>
        <taxon>Bacteria</taxon>
        <taxon>Pseudomonadati</taxon>
        <taxon>Bacteroidota</taxon>
        <taxon>Flavobacteriia</taxon>
        <taxon>Flavobacteriales</taxon>
        <taxon>Flavobacteriaceae</taxon>
        <taxon>Capnocytophaga</taxon>
    </lineage>
</organism>
<accession>A0A0B7HBD3</accession>
<proteinExistence type="predicted"/>
<dbReference type="Proteomes" id="UP000044026">
    <property type="component" value="Unassembled WGS sequence"/>
</dbReference>
<evidence type="ECO:0000313" key="3">
    <source>
        <dbReference type="Proteomes" id="UP000044026"/>
    </source>
</evidence>
<evidence type="ECO:0008006" key="4">
    <source>
        <dbReference type="Google" id="ProtNLM"/>
    </source>
</evidence>
<keyword evidence="1" id="KW-1133">Transmembrane helix</keyword>
<dbReference type="EMBL" id="CDOE01000057">
    <property type="protein sequence ID" value="CEN35222.1"/>
    <property type="molecule type" value="Genomic_DNA"/>
</dbReference>
<protein>
    <recommendedName>
        <fullName evidence="4">Lipoprotein</fullName>
    </recommendedName>
</protein>
<sequence length="60" mass="6447">MKKISIILLSALILVSCDTYNNSNKTQRGAAIGIAGGALLGAIFRVIIWVKAEIAKWALF</sequence>
<evidence type="ECO:0000313" key="2">
    <source>
        <dbReference type="EMBL" id="CEN35222.1"/>
    </source>
</evidence>
<keyword evidence="1" id="KW-0812">Transmembrane</keyword>
<keyword evidence="1" id="KW-0472">Membrane</keyword>
<dbReference type="AlphaFoldDB" id="A0A0B7HBD3"/>